<dbReference type="InterPro" id="IPR009039">
    <property type="entry name" value="EAR"/>
</dbReference>
<feature type="domain" description="LRRCT" evidence="8">
    <location>
        <begin position="268"/>
        <end position="317"/>
    </location>
</feature>
<dbReference type="GO" id="GO:0008021">
    <property type="term" value="C:synaptic vesicle"/>
    <property type="evidence" value="ECO:0007669"/>
    <property type="project" value="TreeGrafter"/>
</dbReference>
<keyword evidence="7" id="KW-0472">Membrane</keyword>
<keyword evidence="6" id="KW-0325">Glycoprotein</keyword>
<protein>
    <submittedName>
        <fullName evidence="9">Leucine-rich repeat LGI family, member 3</fullName>
    </submittedName>
</protein>
<keyword evidence="4" id="KW-0732">Signal</keyword>
<evidence type="ECO:0000256" key="5">
    <source>
        <dbReference type="ARBA" id="ARBA00022737"/>
    </source>
</evidence>
<keyword evidence="5" id="KW-0677">Repeat</keyword>
<dbReference type="SMART" id="SM00369">
    <property type="entry name" value="LRR_TYP"/>
    <property type="match status" value="3"/>
</dbReference>
<dbReference type="GO" id="GO:0017157">
    <property type="term" value="P:regulation of exocytosis"/>
    <property type="evidence" value="ECO:0007669"/>
    <property type="project" value="TreeGrafter"/>
</dbReference>
<reference evidence="9" key="2">
    <citation type="submission" date="2025-09" db="UniProtKB">
        <authorList>
            <consortium name="Ensembl"/>
        </authorList>
    </citation>
    <scope>IDENTIFICATION</scope>
</reference>
<evidence type="ECO:0000256" key="6">
    <source>
        <dbReference type="ARBA" id="ARBA00023180"/>
    </source>
</evidence>
<dbReference type="InterPro" id="IPR000483">
    <property type="entry name" value="Cys-rich_flank_reg_C"/>
</dbReference>
<dbReference type="GeneTree" id="ENSGT00940000160296"/>
<evidence type="ECO:0000256" key="3">
    <source>
        <dbReference type="ARBA" id="ARBA00022614"/>
    </source>
</evidence>
<reference evidence="9" key="1">
    <citation type="submission" date="2025-08" db="UniProtKB">
        <authorList>
            <consortium name="Ensembl"/>
        </authorList>
    </citation>
    <scope>IDENTIFICATION</scope>
</reference>
<proteinExistence type="predicted"/>
<feature type="transmembrane region" description="Helical" evidence="7">
    <location>
        <begin position="12"/>
        <end position="32"/>
    </location>
</feature>
<keyword evidence="3" id="KW-0433">Leucine-rich repeat</keyword>
<evidence type="ECO:0000256" key="2">
    <source>
        <dbReference type="ARBA" id="ARBA00022525"/>
    </source>
</evidence>
<dbReference type="Pfam" id="PF03736">
    <property type="entry name" value="EPTP"/>
    <property type="match status" value="7"/>
</dbReference>
<dbReference type="InterPro" id="IPR032675">
    <property type="entry name" value="LRR_dom_sf"/>
</dbReference>
<dbReference type="InterPro" id="IPR001611">
    <property type="entry name" value="Leu-rich_rpt"/>
</dbReference>
<dbReference type="GO" id="GO:0005576">
    <property type="term" value="C:extracellular region"/>
    <property type="evidence" value="ECO:0007669"/>
    <property type="project" value="UniProtKB-SubCell"/>
</dbReference>
<dbReference type="InParanoid" id="A0A3P8WMF2"/>
<dbReference type="AlphaFoldDB" id="A0A3P8WMF2"/>
<organism evidence="9 10">
    <name type="scientific">Cynoglossus semilaevis</name>
    <name type="common">Tongue sole</name>
    <dbReference type="NCBI Taxonomy" id="244447"/>
    <lineage>
        <taxon>Eukaryota</taxon>
        <taxon>Metazoa</taxon>
        <taxon>Chordata</taxon>
        <taxon>Craniata</taxon>
        <taxon>Vertebrata</taxon>
        <taxon>Euteleostomi</taxon>
        <taxon>Actinopterygii</taxon>
        <taxon>Neopterygii</taxon>
        <taxon>Teleostei</taxon>
        <taxon>Neoteleostei</taxon>
        <taxon>Acanthomorphata</taxon>
        <taxon>Carangaria</taxon>
        <taxon>Pleuronectiformes</taxon>
        <taxon>Pleuronectoidei</taxon>
        <taxon>Cynoglossidae</taxon>
        <taxon>Cynoglossinae</taxon>
        <taxon>Cynoglossus</taxon>
    </lineage>
</organism>
<dbReference type="SUPFAM" id="SSF63829">
    <property type="entry name" value="Calcium-dependent phosphotriesterase"/>
    <property type="match status" value="1"/>
</dbReference>
<dbReference type="PROSITE" id="PS51450">
    <property type="entry name" value="LRR"/>
    <property type="match status" value="1"/>
</dbReference>
<dbReference type="Pfam" id="PF01463">
    <property type="entry name" value="LRRCT"/>
    <property type="match status" value="1"/>
</dbReference>
<dbReference type="SUPFAM" id="SSF52058">
    <property type="entry name" value="L domain-like"/>
    <property type="match status" value="1"/>
</dbReference>
<dbReference type="PROSITE" id="PS50912">
    <property type="entry name" value="EAR"/>
    <property type="match status" value="7"/>
</dbReference>
<dbReference type="FunCoup" id="A0A3P8WMF2">
    <property type="interactions" value="886"/>
</dbReference>
<dbReference type="PANTHER" id="PTHR24367:SF10">
    <property type="entry name" value="LEUCINE-RICH REPEAT LGI FAMILY MEMBER 3"/>
    <property type="match status" value="1"/>
</dbReference>
<dbReference type="Proteomes" id="UP000265120">
    <property type="component" value="Unassembled WGS sequence"/>
</dbReference>
<dbReference type="PANTHER" id="PTHR24367">
    <property type="entry name" value="LEUCINE-RICH REPEAT-CONTAINING PROTEIN"/>
    <property type="match status" value="1"/>
</dbReference>
<evidence type="ECO:0000313" key="9">
    <source>
        <dbReference type="Ensembl" id="ENSCSEP00000028628.1"/>
    </source>
</evidence>
<accession>A0A3P8WMF2</accession>
<comment type="subcellular location">
    <subcellularLocation>
        <location evidence="1">Secreted</location>
    </subcellularLocation>
</comment>
<dbReference type="Pfam" id="PF13855">
    <property type="entry name" value="LRR_8"/>
    <property type="match status" value="1"/>
</dbReference>
<dbReference type="InterPro" id="IPR051295">
    <property type="entry name" value="LGI_related"/>
</dbReference>
<dbReference type="Gene3D" id="3.80.10.10">
    <property type="entry name" value="Ribonuclease Inhibitor"/>
    <property type="match status" value="1"/>
</dbReference>
<evidence type="ECO:0000259" key="8">
    <source>
        <dbReference type="SMART" id="SM00082"/>
    </source>
</evidence>
<dbReference type="InterPro" id="IPR005492">
    <property type="entry name" value="EPTP"/>
</dbReference>
<evidence type="ECO:0000256" key="4">
    <source>
        <dbReference type="ARBA" id="ARBA00022729"/>
    </source>
</evidence>
<dbReference type="InterPro" id="IPR003591">
    <property type="entry name" value="Leu-rich_rpt_typical-subtyp"/>
</dbReference>
<dbReference type="SMART" id="SM00082">
    <property type="entry name" value="LRRCT"/>
    <property type="match status" value="1"/>
</dbReference>
<evidence type="ECO:0000256" key="7">
    <source>
        <dbReference type="SAM" id="Phobius"/>
    </source>
</evidence>
<name>A0A3P8WMF2_CYNSE</name>
<keyword evidence="2" id="KW-0964">Secreted</keyword>
<keyword evidence="7" id="KW-1133">Transmembrane helix</keyword>
<dbReference type="STRING" id="244447.ENSCSEP00000028628"/>
<evidence type="ECO:0000313" key="10">
    <source>
        <dbReference type="Proteomes" id="UP000265120"/>
    </source>
</evidence>
<keyword evidence="10" id="KW-1185">Reference proteome</keyword>
<evidence type="ECO:0000256" key="1">
    <source>
        <dbReference type="ARBA" id="ARBA00004613"/>
    </source>
</evidence>
<sequence length="646" mass="74894">MFICSFLRFVRSMFVRLFVCSMFVSSFVYSFVPSFVPSFLRFVRSMFVRCLFLRSFDVRSFIRSFVSFFLRSMSVRLFVRSFVRSFVRCSFLHSFISLFLRSFVRSFVSFVQCSFDVCSFVPSFRSFNVRFDVCSFVRSTSLVSTSSLSLSLSLSPPVVFPCVALTRTMVNAAFTTIPQGAFSHLQLLQFLLLNSNTFTSISDDAFAGLSQLQYLFIENNDIQDLSRFTFRGLKALTHLSLSNNNLQQLPREIFKHLEILTDLDLRGNSFRCDCKIKWLVDWMEKSNTSVPAVYCASPFEFQGRRVQDLVPRDFSCTSADFVVYETFPFHSVSVESYEFAGDRYASFAQSDSGFCAVYVWDHVELVFRKFQNITSRSAVYCKPVVIDDTLYMVVAQLFGGSHIYKWEEGPLRFVKIQDIDTTRVRKPNFVATFRVDDEWYFAVADSSKAGSTSVYRWHGNGFYTHQSLHPWHRDTHVEFLDVAGRPHLILSSASQPPVVYQWNRGQRQFAFHSLIRELPDVQMVKHFWVRNVLYLCLTRFIGDSKILRWDGQRYAEIQTLPSRGSMTVYPFSVGVRHYLVLGSDFSFSRVYQWDDLTQRFRLFQELNMRAPRAFSLVSVDNKDILLAATFKGNTVAYQHLLVDLSA</sequence>
<dbReference type="Ensembl" id="ENSCSET00000029014.1">
    <property type="protein sequence ID" value="ENSCSEP00000028628.1"/>
    <property type="gene ID" value="ENSCSEG00000018318.1"/>
</dbReference>
<keyword evidence="7" id="KW-0812">Transmembrane</keyword>